<feature type="domain" description="LssY-like C-terminal" evidence="9">
    <location>
        <begin position="482"/>
        <end position="594"/>
    </location>
</feature>
<keyword evidence="11" id="KW-1185">Reference proteome</keyword>
<keyword evidence="4 7" id="KW-0812">Transmembrane</keyword>
<feature type="transmembrane region" description="Helical" evidence="7">
    <location>
        <begin position="46"/>
        <end position="72"/>
    </location>
</feature>
<evidence type="ECO:0000256" key="1">
    <source>
        <dbReference type="ARBA" id="ARBA00004651"/>
    </source>
</evidence>
<dbReference type="Pfam" id="PF09335">
    <property type="entry name" value="VTT_dom"/>
    <property type="match status" value="1"/>
</dbReference>
<evidence type="ECO:0000256" key="5">
    <source>
        <dbReference type="ARBA" id="ARBA00022989"/>
    </source>
</evidence>
<comment type="subcellular location">
    <subcellularLocation>
        <location evidence="1">Cell membrane</location>
        <topology evidence="1">Multi-pass membrane protein</topology>
    </subcellularLocation>
</comment>
<dbReference type="Proteomes" id="UP000095342">
    <property type="component" value="Chromosome"/>
</dbReference>
<keyword evidence="3" id="KW-1003">Cell membrane</keyword>
<dbReference type="EMBL" id="CP017448">
    <property type="protein sequence ID" value="AOV17738.1"/>
    <property type="molecule type" value="Genomic_DNA"/>
</dbReference>
<dbReference type="RefSeq" id="WP_070073276.1">
    <property type="nucleotide sequence ID" value="NZ_CP017448.1"/>
</dbReference>
<name>A0A1D8K9S4_9GAMM</name>
<proteinExistence type="inferred from homology"/>
<feature type="transmembrane region" description="Helical" evidence="7">
    <location>
        <begin position="377"/>
        <end position="396"/>
    </location>
</feature>
<evidence type="ECO:0000256" key="6">
    <source>
        <dbReference type="ARBA" id="ARBA00023136"/>
    </source>
</evidence>
<sequence>MHAWLQIIVAWVADHPELAWGVVFLIALGESLAVVGLLIPGSAIMFAIGALVAAGALNLWTTLAAAAVGAVVGDSLSYWLGYHYCDHVRDMWPFRKHPQWLQTGERFIQRHGGKSVLFGRFVGPVRPIVPVVAGMMRMSPRRFLWANLLSALLWAPAYMAPGIGFGVAFDLFSRITLRLALLFGLLVGLMWLTGWAIHRMHGWLVPRANATLALLVAQREQRPWLGRFAGLLIDPRSPDLGALAAALVVVAGAAWGLHELAGDRVWSQADQAIYGYLAKVRSPWGDHVMQWLGGLGTSASLAAVTLWGGLWLALGRRRRLLFYWLAAALVGVVLQTLETGLMSVLTVRLSAGAAWQVSLYGLLAMLAARRMRGDLRWLPYSLAGLILAASGLARVYLGSEGFSAWLGGALLGVIWVTLVGVACLTHVGPERPVRGLLPGAIGAALLGLVLGFHPQLPHSPPVIPKHPRPEQVETDWWQAGWHRLPAYRVRLDDDRGEPLNIQWAGSLGQIMSLLVAAGWQPPPPLRLGDALNWLLPGTQRNLPLLPRLNDGRRPALVRIHALESGAGGNSELVLRLWPSGVRLADGRPVWIGSLRKRRLLAPLGLLLLPRYGEAAVTTTPWLAGGGLESRVVYRQTENGHIAVLLLRGVTTR</sequence>
<evidence type="ECO:0000256" key="4">
    <source>
        <dbReference type="ARBA" id="ARBA00022692"/>
    </source>
</evidence>
<keyword evidence="5 7" id="KW-1133">Transmembrane helix</keyword>
<accession>A0A1D8K9S4</accession>
<feature type="transmembrane region" description="Helical" evidence="7">
    <location>
        <begin position="175"/>
        <end position="197"/>
    </location>
</feature>
<keyword evidence="6 7" id="KW-0472">Membrane</keyword>
<evidence type="ECO:0000256" key="3">
    <source>
        <dbReference type="ARBA" id="ARBA00022475"/>
    </source>
</evidence>
<feature type="transmembrane region" description="Helical" evidence="7">
    <location>
        <begin position="436"/>
        <end position="456"/>
    </location>
</feature>
<protein>
    <submittedName>
        <fullName evidence="10">Uncharacterized protein</fullName>
    </submittedName>
</protein>
<evidence type="ECO:0000259" key="8">
    <source>
        <dbReference type="Pfam" id="PF09335"/>
    </source>
</evidence>
<feature type="transmembrane region" description="Helical" evidence="7">
    <location>
        <begin position="291"/>
        <end position="313"/>
    </location>
</feature>
<feature type="transmembrane region" description="Helical" evidence="7">
    <location>
        <begin position="240"/>
        <end position="257"/>
    </location>
</feature>
<dbReference type="PANTHER" id="PTHR30353">
    <property type="entry name" value="INNER MEMBRANE PROTEIN DEDA-RELATED"/>
    <property type="match status" value="1"/>
</dbReference>
<dbReference type="PANTHER" id="PTHR30353:SF15">
    <property type="entry name" value="INNER MEMBRANE PROTEIN YABI"/>
    <property type="match status" value="1"/>
</dbReference>
<evidence type="ECO:0000256" key="2">
    <source>
        <dbReference type="ARBA" id="ARBA00010792"/>
    </source>
</evidence>
<dbReference type="InterPro" id="IPR025902">
    <property type="entry name" value="LssY-like-C_dom"/>
</dbReference>
<dbReference type="GO" id="GO:0005886">
    <property type="term" value="C:plasma membrane"/>
    <property type="evidence" value="ECO:0007669"/>
    <property type="project" value="UniProtKB-SubCell"/>
</dbReference>
<gene>
    <name evidence="10" type="ORF">BJI67_12360</name>
</gene>
<dbReference type="InterPro" id="IPR032818">
    <property type="entry name" value="DedA-like"/>
</dbReference>
<evidence type="ECO:0000256" key="7">
    <source>
        <dbReference type="SAM" id="Phobius"/>
    </source>
</evidence>
<evidence type="ECO:0000313" key="10">
    <source>
        <dbReference type="EMBL" id="AOV17738.1"/>
    </source>
</evidence>
<organism evidence="10 11">
    <name type="scientific">Acidihalobacter aeolianus</name>
    <dbReference type="NCBI Taxonomy" id="2792603"/>
    <lineage>
        <taxon>Bacteria</taxon>
        <taxon>Pseudomonadati</taxon>
        <taxon>Pseudomonadota</taxon>
        <taxon>Gammaproteobacteria</taxon>
        <taxon>Chromatiales</taxon>
        <taxon>Ectothiorhodospiraceae</taxon>
        <taxon>Acidihalobacter</taxon>
    </lineage>
</organism>
<dbReference type="Pfam" id="PF14067">
    <property type="entry name" value="LssY_C"/>
    <property type="match status" value="1"/>
</dbReference>
<dbReference type="AlphaFoldDB" id="A0A1D8K9S4"/>
<dbReference type="InterPro" id="IPR032816">
    <property type="entry name" value="VTT_dom"/>
</dbReference>
<feature type="domain" description="VTT" evidence="8">
    <location>
        <begin position="39"/>
        <end position="162"/>
    </location>
</feature>
<feature type="transmembrane region" description="Helical" evidence="7">
    <location>
        <begin position="148"/>
        <end position="169"/>
    </location>
</feature>
<evidence type="ECO:0000259" key="9">
    <source>
        <dbReference type="Pfam" id="PF14067"/>
    </source>
</evidence>
<feature type="transmembrane region" description="Helical" evidence="7">
    <location>
        <begin position="349"/>
        <end position="368"/>
    </location>
</feature>
<dbReference type="KEGG" id="aaeo:BJI67_12360"/>
<evidence type="ECO:0000313" key="11">
    <source>
        <dbReference type="Proteomes" id="UP000095342"/>
    </source>
</evidence>
<feature type="transmembrane region" description="Helical" evidence="7">
    <location>
        <begin position="402"/>
        <end position="424"/>
    </location>
</feature>
<comment type="similarity">
    <text evidence="2">Belongs to the DedA family.</text>
</comment>
<feature type="transmembrane region" description="Helical" evidence="7">
    <location>
        <begin position="320"/>
        <end position="337"/>
    </location>
</feature>
<reference evidence="10 11" key="1">
    <citation type="submission" date="2016-09" db="EMBL/GenBank/DDBJ databases">
        <title>Acidihalobacter prosperus V6 (DSM14174).</title>
        <authorList>
            <person name="Khaleque H.N."/>
            <person name="Ramsay J.P."/>
            <person name="Murphy R.J.T."/>
            <person name="Kaksonen A.H."/>
            <person name="Boxall N.J."/>
            <person name="Watkin E.L.J."/>
        </authorList>
    </citation>
    <scope>NUCLEOTIDE SEQUENCE [LARGE SCALE GENOMIC DNA]</scope>
    <source>
        <strain evidence="10 11">V6</strain>
    </source>
</reference>